<evidence type="ECO:0000313" key="5">
    <source>
        <dbReference type="Proteomes" id="UP001177003"/>
    </source>
</evidence>
<dbReference type="Gene3D" id="3.80.10.10">
    <property type="entry name" value="Ribonuclease Inhibitor"/>
    <property type="match status" value="2"/>
</dbReference>
<feature type="region of interest" description="Disordered" evidence="3">
    <location>
        <begin position="94"/>
        <end position="132"/>
    </location>
</feature>
<dbReference type="SUPFAM" id="SSF52075">
    <property type="entry name" value="Outer arm dynein light chain 1"/>
    <property type="match status" value="1"/>
</dbReference>
<dbReference type="EMBL" id="OX465080">
    <property type="protein sequence ID" value="CAI9280148.1"/>
    <property type="molecule type" value="Genomic_DNA"/>
</dbReference>
<evidence type="ECO:0000313" key="4">
    <source>
        <dbReference type="EMBL" id="CAI9280148.1"/>
    </source>
</evidence>
<keyword evidence="2" id="KW-0677">Repeat</keyword>
<gene>
    <name evidence="4" type="ORF">LSALG_LOCUS19908</name>
</gene>
<dbReference type="PROSITE" id="PS51450">
    <property type="entry name" value="LRR"/>
    <property type="match status" value="3"/>
</dbReference>
<dbReference type="Pfam" id="PF14580">
    <property type="entry name" value="LRR_9"/>
    <property type="match status" value="1"/>
</dbReference>
<reference evidence="4" key="1">
    <citation type="submission" date="2023-04" db="EMBL/GenBank/DDBJ databases">
        <authorList>
            <person name="Vijverberg K."/>
            <person name="Xiong W."/>
            <person name="Schranz E."/>
        </authorList>
    </citation>
    <scope>NUCLEOTIDE SEQUENCE</scope>
</reference>
<name>A0AA35YTU8_LACSI</name>
<keyword evidence="1" id="KW-0433">Leucine-rich repeat</keyword>
<dbReference type="InterPro" id="IPR001611">
    <property type="entry name" value="Leu-rich_rpt"/>
</dbReference>
<organism evidence="4 5">
    <name type="scientific">Lactuca saligna</name>
    <name type="common">Willowleaf lettuce</name>
    <dbReference type="NCBI Taxonomy" id="75948"/>
    <lineage>
        <taxon>Eukaryota</taxon>
        <taxon>Viridiplantae</taxon>
        <taxon>Streptophyta</taxon>
        <taxon>Embryophyta</taxon>
        <taxon>Tracheophyta</taxon>
        <taxon>Spermatophyta</taxon>
        <taxon>Magnoliopsida</taxon>
        <taxon>eudicotyledons</taxon>
        <taxon>Gunneridae</taxon>
        <taxon>Pentapetalae</taxon>
        <taxon>asterids</taxon>
        <taxon>campanulids</taxon>
        <taxon>Asterales</taxon>
        <taxon>Asteraceae</taxon>
        <taxon>Cichorioideae</taxon>
        <taxon>Cichorieae</taxon>
        <taxon>Lactucinae</taxon>
        <taxon>Lactuca</taxon>
    </lineage>
</organism>
<accession>A0AA35YTU8</accession>
<sequence>MVRFLCIYSAILYHKSKKFVYISSGAIHKSLEQVKTLNHMETEKIAETTRHIRKSVSLGSDLIDYDGRTSADEYPMDSEYTSSHNTESIIEFTDKDDKDPENQKSNSLQVSSNLVNQESVSSGYQQSHEEISDNESRFYQDFPQQLVKSNSLPFLESSLSKLVDQSQSTDDLKALERVETEKNTTDDSSDSCNHVGSAKDWIVPGVDESGKEKKIQEDYTGRNWDRLANKDFKVKRIEKWVMDLHYTPVNEVNKPVNLDNRVNNARTTILDCSATSRMGTKGVRGMDAAKSYISSLSGSSSTAHLANHGLVTIPFLSAYTNMKELNLSGNTIVRITAGILPKGLHILNLSKNNISVIEGLRELTRIRALDLSYNRILRIGHGLAACSSLKELYLAGNKISEVEGLHRLLKLKVLDLRFNKLSTTKNLGQLAANYNSLQAIGLEGNPAQKNVGDEHLKKYLTGLLPHLAYYNRQSIKPGSLKDPVNRAAQLGSLDRSMRKSTHCRKSQPTSSHARHVRLPPSGMKTVNVRHNYHDLSNKRMTIGSKNVIRRTRSEGILLRAA</sequence>
<dbReference type="GO" id="GO:0005737">
    <property type="term" value="C:cytoplasm"/>
    <property type="evidence" value="ECO:0007669"/>
    <property type="project" value="TreeGrafter"/>
</dbReference>
<dbReference type="FunFam" id="3.80.10.10:FF:000320">
    <property type="entry name" value="Protein phosphatase 1 regulatory subunit pprA"/>
    <property type="match status" value="1"/>
</dbReference>
<dbReference type="PANTHER" id="PTHR15454:SF7">
    <property type="entry name" value="OS07G0106100 PROTEIN"/>
    <property type="match status" value="1"/>
</dbReference>
<protein>
    <submittedName>
        <fullName evidence="4">Uncharacterized protein</fullName>
    </submittedName>
</protein>
<evidence type="ECO:0000256" key="2">
    <source>
        <dbReference type="ARBA" id="ARBA00022737"/>
    </source>
</evidence>
<dbReference type="SMART" id="SM00365">
    <property type="entry name" value="LRR_SD22"/>
    <property type="match status" value="4"/>
</dbReference>
<feature type="region of interest" description="Disordered" evidence="3">
    <location>
        <begin position="495"/>
        <end position="523"/>
    </location>
</feature>
<dbReference type="AlphaFoldDB" id="A0AA35YTU8"/>
<dbReference type="Proteomes" id="UP001177003">
    <property type="component" value="Chromosome 4"/>
</dbReference>
<dbReference type="PANTHER" id="PTHR15454">
    <property type="entry name" value="NISCHARIN RELATED"/>
    <property type="match status" value="1"/>
</dbReference>
<evidence type="ECO:0000256" key="1">
    <source>
        <dbReference type="ARBA" id="ARBA00022614"/>
    </source>
</evidence>
<dbReference type="InterPro" id="IPR032675">
    <property type="entry name" value="LRR_dom_sf"/>
</dbReference>
<feature type="compositionally biased region" description="Low complexity" evidence="3">
    <location>
        <begin position="103"/>
        <end position="117"/>
    </location>
</feature>
<evidence type="ECO:0000256" key="3">
    <source>
        <dbReference type="SAM" id="MobiDB-lite"/>
    </source>
</evidence>
<proteinExistence type="predicted"/>
<keyword evidence="5" id="KW-1185">Reference proteome</keyword>